<proteinExistence type="predicted"/>
<evidence type="ECO:0000313" key="2">
    <source>
        <dbReference type="Proteomes" id="UP000554482"/>
    </source>
</evidence>
<dbReference type="Proteomes" id="UP000554482">
    <property type="component" value="Unassembled WGS sequence"/>
</dbReference>
<gene>
    <name evidence="1" type="ORF">FRX31_018242</name>
</gene>
<dbReference type="AlphaFoldDB" id="A0A7J6W6L3"/>
<reference evidence="1 2" key="1">
    <citation type="submission" date="2020-06" db="EMBL/GenBank/DDBJ databases">
        <title>Transcriptomic and genomic resources for Thalictrum thalictroides and T. hernandezii: Facilitating candidate gene discovery in an emerging model plant lineage.</title>
        <authorList>
            <person name="Arias T."/>
            <person name="Riano-Pachon D.M."/>
            <person name="Di Stilio V.S."/>
        </authorList>
    </citation>
    <scope>NUCLEOTIDE SEQUENCE [LARGE SCALE GENOMIC DNA]</scope>
    <source>
        <strain evidence="2">cv. WT478/WT964</strain>
        <tissue evidence="1">Leaves</tissue>
    </source>
</reference>
<name>A0A7J6W6L3_THATH</name>
<organism evidence="1 2">
    <name type="scientific">Thalictrum thalictroides</name>
    <name type="common">Rue-anemone</name>
    <name type="synonym">Anemone thalictroides</name>
    <dbReference type="NCBI Taxonomy" id="46969"/>
    <lineage>
        <taxon>Eukaryota</taxon>
        <taxon>Viridiplantae</taxon>
        <taxon>Streptophyta</taxon>
        <taxon>Embryophyta</taxon>
        <taxon>Tracheophyta</taxon>
        <taxon>Spermatophyta</taxon>
        <taxon>Magnoliopsida</taxon>
        <taxon>Ranunculales</taxon>
        <taxon>Ranunculaceae</taxon>
        <taxon>Thalictroideae</taxon>
        <taxon>Thalictrum</taxon>
    </lineage>
</organism>
<keyword evidence="2" id="KW-1185">Reference proteome</keyword>
<dbReference type="EMBL" id="JABWDY010021746">
    <property type="protein sequence ID" value="KAF5192170.1"/>
    <property type="molecule type" value="Genomic_DNA"/>
</dbReference>
<evidence type="ECO:0000313" key="1">
    <source>
        <dbReference type="EMBL" id="KAF5192170.1"/>
    </source>
</evidence>
<accession>A0A7J6W6L3</accession>
<protein>
    <submittedName>
        <fullName evidence="1">Uncharacterized protein</fullName>
    </submittedName>
</protein>
<comment type="caution">
    <text evidence="1">The sequence shown here is derived from an EMBL/GenBank/DDBJ whole genome shotgun (WGS) entry which is preliminary data.</text>
</comment>
<sequence>MPIPPLLVSLDCIIQLRHPWCCISSSKLTYKSRNFFCLAMDFKGNVVQRTAVAFNTILNIVVMWFMTHDCMTE</sequence>